<reference evidence="2 3" key="1">
    <citation type="submission" date="2014-03" db="EMBL/GenBank/DDBJ databases">
        <title>Genomics of Bifidobacteria.</title>
        <authorList>
            <person name="Ventura M."/>
            <person name="Milani C."/>
            <person name="Lugli G.A."/>
        </authorList>
    </citation>
    <scope>NUCLEOTIDE SEQUENCE [LARGE SCALE GENOMIC DNA]</scope>
    <source>
        <strain evidence="2 3">DSM 23968</strain>
    </source>
</reference>
<comment type="caution">
    <text evidence="2">The sequence shown here is derived from an EMBL/GenBank/DDBJ whole genome shotgun (WGS) entry which is preliminary data.</text>
</comment>
<dbReference type="OrthoDB" id="7375127at2"/>
<dbReference type="Pfam" id="PF01208">
    <property type="entry name" value="URO-D"/>
    <property type="match status" value="1"/>
</dbReference>
<dbReference type="Proteomes" id="UP000029004">
    <property type="component" value="Unassembled WGS sequence"/>
</dbReference>
<name>A0A087DPN5_9BIFI</name>
<keyword evidence="3" id="KW-1185">Reference proteome</keyword>
<organism evidence="2 3">
    <name type="scientific">Bifidobacterium stellenboschense</name>
    <dbReference type="NCBI Taxonomy" id="762211"/>
    <lineage>
        <taxon>Bacteria</taxon>
        <taxon>Bacillati</taxon>
        <taxon>Actinomycetota</taxon>
        <taxon>Actinomycetes</taxon>
        <taxon>Bifidobacteriales</taxon>
        <taxon>Bifidobacteriaceae</taxon>
        <taxon>Bifidobacterium</taxon>
    </lineage>
</organism>
<feature type="domain" description="Uroporphyrinogen decarboxylase (URO-D)" evidence="1">
    <location>
        <begin position="34"/>
        <end position="344"/>
    </location>
</feature>
<dbReference type="STRING" id="762211.BSTEL_0206"/>
<dbReference type="GO" id="GO:0006779">
    <property type="term" value="P:porphyrin-containing compound biosynthetic process"/>
    <property type="evidence" value="ECO:0007669"/>
    <property type="project" value="InterPro"/>
</dbReference>
<dbReference type="InterPro" id="IPR000257">
    <property type="entry name" value="Uroporphyrinogen_deCOase"/>
</dbReference>
<dbReference type="EMBL" id="JGZP01000012">
    <property type="protein sequence ID" value="KFI97485.1"/>
    <property type="molecule type" value="Genomic_DNA"/>
</dbReference>
<dbReference type="RefSeq" id="WP_034528282.1">
    <property type="nucleotide sequence ID" value="NZ_JGZP01000012.1"/>
</dbReference>
<gene>
    <name evidence="2" type="ORF">BSTEL_0206</name>
</gene>
<dbReference type="SUPFAM" id="SSF51726">
    <property type="entry name" value="UROD/MetE-like"/>
    <property type="match status" value="1"/>
</dbReference>
<dbReference type="eggNOG" id="COG0407">
    <property type="taxonomic scope" value="Bacteria"/>
</dbReference>
<dbReference type="AlphaFoldDB" id="A0A087DPN5"/>
<evidence type="ECO:0000259" key="1">
    <source>
        <dbReference type="Pfam" id="PF01208"/>
    </source>
</evidence>
<dbReference type="InterPro" id="IPR038071">
    <property type="entry name" value="UROD/MetE-like_sf"/>
</dbReference>
<accession>A0A087DPN5</accession>
<sequence>MTNRRRIFHDIINRKSDAPYLVSAWQHLVDHEYGAEEFASAEIDFVRRWDWDWVKINPRAIYCAEAWGSEYDSDDYEGFIVPKRIRSAVVVPDDLRGIKEFNAADNEVLAEMIAACALIRGEFEDRAVLQTVFSPLSALLDIADMPVYPGDDYASSTMTIKELFFDQPDVAKLALANIAHTFASYARALVLPTSEGGAGLDGIFYAVSGTVSNDYFDAGRYQEFSAPFDRIVLDAVHRANPDAVVVLHTCLDHSHPNWFDVPGVDAVQWDQYLPGNPKADAGFTAIPVAGPSDVLFAPDGDIDQLRRELAETLTLRQGRPFLLAPSCTVLTPASDEALGIMAAARSV</sequence>
<evidence type="ECO:0000313" key="2">
    <source>
        <dbReference type="EMBL" id="KFI97485.1"/>
    </source>
</evidence>
<protein>
    <submittedName>
        <fullName evidence="2">Uroporphyrinogen-III decarboxylase</fullName>
    </submittedName>
</protein>
<dbReference type="Gene3D" id="3.20.20.210">
    <property type="match status" value="1"/>
</dbReference>
<dbReference type="GO" id="GO:0004853">
    <property type="term" value="F:uroporphyrinogen decarboxylase activity"/>
    <property type="evidence" value="ECO:0007669"/>
    <property type="project" value="InterPro"/>
</dbReference>
<proteinExistence type="predicted"/>
<evidence type="ECO:0000313" key="3">
    <source>
        <dbReference type="Proteomes" id="UP000029004"/>
    </source>
</evidence>